<feature type="compositionally biased region" description="Polar residues" evidence="1">
    <location>
        <begin position="88"/>
        <end position="103"/>
    </location>
</feature>
<feature type="region of interest" description="Disordered" evidence="1">
    <location>
        <begin position="75"/>
        <end position="129"/>
    </location>
</feature>
<proteinExistence type="predicted"/>
<sequence>MEFEYLDGKGVKFKYLNAKKGIGIEKYKQKKDGREKWIRSGRVGGAEPKTSRYLCLHKFRLGQQEKQPRIKGAAAFGGKKRGAADLGSRSTISPAGEATSPTIASLLDGPFPITPAAPPSHPTPAVISTANVPSCSTGHIRPFSNRRLHLDHFRLLRL</sequence>
<name>A0AAN7KJJ2_9MYRT</name>
<keyword evidence="3" id="KW-1185">Reference proteome</keyword>
<gene>
    <name evidence="2" type="ORF">SAY87_003705</name>
</gene>
<feature type="compositionally biased region" description="Pro residues" evidence="1">
    <location>
        <begin position="112"/>
        <end position="122"/>
    </location>
</feature>
<protein>
    <submittedName>
        <fullName evidence="2">Uncharacterized protein</fullName>
    </submittedName>
</protein>
<evidence type="ECO:0000313" key="3">
    <source>
        <dbReference type="Proteomes" id="UP001345219"/>
    </source>
</evidence>
<comment type="caution">
    <text evidence="2">The sequence shown here is derived from an EMBL/GenBank/DDBJ whole genome shotgun (WGS) entry which is preliminary data.</text>
</comment>
<dbReference type="Proteomes" id="UP001345219">
    <property type="component" value="Chromosome 3"/>
</dbReference>
<evidence type="ECO:0000256" key="1">
    <source>
        <dbReference type="SAM" id="MobiDB-lite"/>
    </source>
</evidence>
<organism evidence="2 3">
    <name type="scientific">Trapa incisa</name>
    <dbReference type="NCBI Taxonomy" id="236973"/>
    <lineage>
        <taxon>Eukaryota</taxon>
        <taxon>Viridiplantae</taxon>
        <taxon>Streptophyta</taxon>
        <taxon>Embryophyta</taxon>
        <taxon>Tracheophyta</taxon>
        <taxon>Spermatophyta</taxon>
        <taxon>Magnoliopsida</taxon>
        <taxon>eudicotyledons</taxon>
        <taxon>Gunneridae</taxon>
        <taxon>Pentapetalae</taxon>
        <taxon>rosids</taxon>
        <taxon>malvids</taxon>
        <taxon>Myrtales</taxon>
        <taxon>Lythraceae</taxon>
        <taxon>Trapa</taxon>
    </lineage>
</organism>
<dbReference type="EMBL" id="JAXIOK010000006">
    <property type="protein sequence ID" value="KAK4768564.1"/>
    <property type="molecule type" value="Genomic_DNA"/>
</dbReference>
<reference evidence="2 3" key="1">
    <citation type="journal article" date="2023" name="Hortic Res">
        <title>Pangenome of water caltrop reveals structural variations and asymmetric subgenome divergence after allopolyploidization.</title>
        <authorList>
            <person name="Zhang X."/>
            <person name="Chen Y."/>
            <person name="Wang L."/>
            <person name="Yuan Y."/>
            <person name="Fang M."/>
            <person name="Shi L."/>
            <person name="Lu R."/>
            <person name="Comes H.P."/>
            <person name="Ma Y."/>
            <person name="Chen Y."/>
            <person name="Huang G."/>
            <person name="Zhou Y."/>
            <person name="Zheng Z."/>
            <person name="Qiu Y."/>
        </authorList>
    </citation>
    <scope>NUCLEOTIDE SEQUENCE [LARGE SCALE GENOMIC DNA]</scope>
    <source>
        <tissue evidence="2">Roots</tissue>
    </source>
</reference>
<evidence type="ECO:0000313" key="2">
    <source>
        <dbReference type="EMBL" id="KAK4768564.1"/>
    </source>
</evidence>
<dbReference type="AlphaFoldDB" id="A0AAN7KJJ2"/>
<accession>A0AAN7KJJ2</accession>